<gene>
    <name evidence="9" type="ORF">DFP97_11887</name>
</gene>
<reference evidence="9 10" key="1">
    <citation type="submission" date="2018-07" db="EMBL/GenBank/DDBJ databases">
        <title>Genomic Encyclopedia of Type Strains, Phase III (KMG-III): the genomes of soil and plant-associated and newly described type strains.</title>
        <authorList>
            <person name="Whitman W."/>
        </authorList>
    </citation>
    <scope>NUCLEOTIDE SEQUENCE [LARGE SCALE GENOMIC DNA]</scope>
    <source>
        <strain evidence="9 10">CECT 7506</strain>
    </source>
</reference>
<keyword evidence="5 8" id="KW-0812">Transmembrane</keyword>
<feature type="transmembrane region" description="Helical" evidence="8">
    <location>
        <begin position="312"/>
        <end position="330"/>
    </location>
</feature>
<feature type="transmembrane region" description="Helical" evidence="8">
    <location>
        <begin position="67"/>
        <end position="87"/>
    </location>
</feature>
<dbReference type="GO" id="GO:0005886">
    <property type="term" value="C:plasma membrane"/>
    <property type="evidence" value="ECO:0007669"/>
    <property type="project" value="UniProtKB-SubCell"/>
</dbReference>
<dbReference type="PANTHER" id="PTHR30472:SF65">
    <property type="entry name" value="SIDEROPHORE TRANSPORT SYSTEM PERMEASE PROTEIN YFIZ-RELATED"/>
    <property type="match status" value="1"/>
</dbReference>
<sequence>MGNVLPGATAKSLGIVIGALLLIVCIYSSIALGATKVGFSDVVQSFTHYDESSNNQIIIKTSRMPRAFIAAAIGASLAIAGALIQAITRNPLADPNVLGINYGASFFIVFAITVLSVSSTSSLMWISFLGAAVGAAAAYLLGSVGRDGLTPLKIILAGAALSALFSSFTQGMLVLDEQGLNDVLFWLTGSVAGRTMEMLSAVWPFMAVSWIAALLIARHINVLTMGEDAAKGLGQRTLAVKIAAGAIIGILAGCSVAIAGPIGFIGMVIPYIARFFAGTDYRWIIPYSAILGAILLLLSDIAARFIVMPEELPVGAVTAIVGIPFFIYVARKGLEKS</sequence>
<evidence type="ECO:0000256" key="3">
    <source>
        <dbReference type="ARBA" id="ARBA00022448"/>
    </source>
</evidence>
<feature type="transmembrane region" description="Helical" evidence="8">
    <location>
        <begin position="284"/>
        <end position="306"/>
    </location>
</feature>
<dbReference type="InterPro" id="IPR037294">
    <property type="entry name" value="ABC_BtuC-like"/>
</dbReference>
<evidence type="ECO:0000256" key="7">
    <source>
        <dbReference type="ARBA" id="ARBA00023136"/>
    </source>
</evidence>
<keyword evidence="10" id="KW-1185">Reference proteome</keyword>
<comment type="similarity">
    <text evidence="2">Belongs to the binding-protein-dependent transport system permease family. FecCD subfamily.</text>
</comment>
<evidence type="ECO:0000256" key="1">
    <source>
        <dbReference type="ARBA" id="ARBA00004651"/>
    </source>
</evidence>
<dbReference type="CDD" id="cd06550">
    <property type="entry name" value="TM_ABC_iron-siderophores_like"/>
    <property type="match status" value="1"/>
</dbReference>
<dbReference type="GO" id="GO:0033214">
    <property type="term" value="P:siderophore-iron import into cell"/>
    <property type="evidence" value="ECO:0007669"/>
    <property type="project" value="TreeGrafter"/>
</dbReference>
<dbReference type="SUPFAM" id="SSF81345">
    <property type="entry name" value="ABC transporter involved in vitamin B12 uptake, BtuC"/>
    <property type="match status" value="1"/>
</dbReference>
<proteinExistence type="inferred from homology"/>
<accession>A0A368VL51</accession>
<dbReference type="FunFam" id="1.10.3470.10:FF:000001">
    <property type="entry name" value="Vitamin B12 ABC transporter permease BtuC"/>
    <property type="match status" value="1"/>
</dbReference>
<evidence type="ECO:0000256" key="4">
    <source>
        <dbReference type="ARBA" id="ARBA00022475"/>
    </source>
</evidence>
<comment type="subcellular location">
    <subcellularLocation>
        <location evidence="1">Cell membrane</location>
        <topology evidence="1">Multi-pass membrane protein</topology>
    </subcellularLocation>
</comment>
<dbReference type="AlphaFoldDB" id="A0A368VL51"/>
<protein>
    <submittedName>
        <fullName evidence="9">Iron complex transport system permease protein</fullName>
    </submittedName>
</protein>
<feature type="transmembrane region" description="Helical" evidence="8">
    <location>
        <begin position="124"/>
        <end position="142"/>
    </location>
</feature>
<feature type="transmembrane region" description="Helical" evidence="8">
    <location>
        <begin position="196"/>
        <end position="217"/>
    </location>
</feature>
<feature type="transmembrane region" description="Helical" evidence="8">
    <location>
        <begin position="12"/>
        <end position="34"/>
    </location>
</feature>
<keyword evidence="3" id="KW-0813">Transport</keyword>
<evidence type="ECO:0000256" key="6">
    <source>
        <dbReference type="ARBA" id="ARBA00022989"/>
    </source>
</evidence>
<evidence type="ECO:0000313" key="9">
    <source>
        <dbReference type="EMBL" id="RCW42258.1"/>
    </source>
</evidence>
<comment type="caution">
    <text evidence="9">The sequence shown here is derived from an EMBL/GenBank/DDBJ whole genome shotgun (WGS) entry which is preliminary data.</text>
</comment>
<evidence type="ECO:0000256" key="8">
    <source>
        <dbReference type="SAM" id="Phobius"/>
    </source>
</evidence>
<dbReference type="Gene3D" id="1.10.3470.10">
    <property type="entry name" value="ABC transporter involved in vitamin B12 uptake, BtuC"/>
    <property type="match status" value="1"/>
</dbReference>
<keyword evidence="6 8" id="KW-1133">Transmembrane helix</keyword>
<dbReference type="InterPro" id="IPR000522">
    <property type="entry name" value="ABC_transptr_permease_BtuC"/>
</dbReference>
<evidence type="ECO:0000256" key="5">
    <source>
        <dbReference type="ARBA" id="ARBA00022692"/>
    </source>
</evidence>
<dbReference type="EMBL" id="QPJD01000018">
    <property type="protein sequence ID" value="RCW42258.1"/>
    <property type="molecule type" value="Genomic_DNA"/>
</dbReference>
<organism evidence="9 10">
    <name type="scientific">Paenibacillus prosopidis</name>
    <dbReference type="NCBI Taxonomy" id="630520"/>
    <lineage>
        <taxon>Bacteria</taxon>
        <taxon>Bacillati</taxon>
        <taxon>Bacillota</taxon>
        <taxon>Bacilli</taxon>
        <taxon>Bacillales</taxon>
        <taxon>Paenibacillaceae</taxon>
        <taxon>Paenibacillus</taxon>
    </lineage>
</organism>
<evidence type="ECO:0000313" key="10">
    <source>
        <dbReference type="Proteomes" id="UP000252415"/>
    </source>
</evidence>
<dbReference type="Proteomes" id="UP000252415">
    <property type="component" value="Unassembled WGS sequence"/>
</dbReference>
<dbReference type="OrthoDB" id="9811721at2"/>
<dbReference type="GO" id="GO:0022857">
    <property type="term" value="F:transmembrane transporter activity"/>
    <property type="evidence" value="ECO:0007669"/>
    <property type="project" value="InterPro"/>
</dbReference>
<evidence type="ECO:0000256" key="2">
    <source>
        <dbReference type="ARBA" id="ARBA00007935"/>
    </source>
</evidence>
<keyword evidence="7 8" id="KW-0472">Membrane</keyword>
<feature type="transmembrane region" description="Helical" evidence="8">
    <location>
        <begin position="99"/>
        <end position="117"/>
    </location>
</feature>
<name>A0A368VL51_9BACL</name>
<dbReference type="PANTHER" id="PTHR30472">
    <property type="entry name" value="FERRIC ENTEROBACTIN TRANSPORT SYSTEM PERMEASE PROTEIN"/>
    <property type="match status" value="1"/>
</dbReference>
<feature type="transmembrane region" description="Helical" evidence="8">
    <location>
        <begin position="154"/>
        <end position="175"/>
    </location>
</feature>
<dbReference type="Pfam" id="PF01032">
    <property type="entry name" value="FecCD"/>
    <property type="match status" value="1"/>
</dbReference>
<feature type="transmembrane region" description="Helical" evidence="8">
    <location>
        <begin position="242"/>
        <end position="272"/>
    </location>
</feature>
<dbReference type="RefSeq" id="WP_114383236.1">
    <property type="nucleotide sequence ID" value="NZ_QPJD01000018.1"/>
</dbReference>
<keyword evidence="4" id="KW-1003">Cell membrane</keyword>